<gene>
    <name evidence="9" type="ORF">ANANG_G00143470</name>
</gene>
<dbReference type="SMART" id="SM00215">
    <property type="entry name" value="VWC_out"/>
    <property type="match status" value="2"/>
</dbReference>
<evidence type="ECO:0000256" key="3">
    <source>
        <dbReference type="ARBA" id="ARBA00023180"/>
    </source>
</evidence>
<keyword evidence="2 4" id="KW-1015">Disulfide bond</keyword>
<dbReference type="SMART" id="SM00041">
    <property type="entry name" value="CT"/>
    <property type="match status" value="1"/>
</dbReference>
<feature type="domain" description="VWFC" evidence="7">
    <location>
        <begin position="1614"/>
        <end position="1680"/>
    </location>
</feature>
<feature type="domain" description="VWFD" evidence="8">
    <location>
        <begin position="804"/>
        <end position="973"/>
    </location>
</feature>
<dbReference type="PROSITE" id="PS01225">
    <property type="entry name" value="CTCK_2"/>
    <property type="match status" value="1"/>
</dbReference>
<dbReference type="GO" id="GO:0031012">
    <property type="term" value="C:extracellular matrix"/>
    <property type="evidence" value="ECO:0007669"/>
    <property type="project" value="TreeGrafter"/>
</dbReference>
<dbReference type="PANTHER" id="PTHR11339:SF408">
    <property type="entry name" value="MUCIN-5B"/>
    <property type="match status" value="1"/>
</dbReference>
<dbReference type="InterPro" id="IPR006207">
    <property type="entry name" value="Cys_knot_C"/>
</dbReference>
<organism evidence="9 10">
    <name type="scientific">Anguilla anguilla</name>
    <name type="common">European freshwater eel</name>
    <name type="synonym">Muraena anguilla</name>
    <dbReference type="NCBI Taxonomy" id="7936"/>
    <lineage>
        <taxon>Eukaryota</taxon>
        <taxon>Metazoa</taxon>
        <taxon>Chordata</taxon>
        <taxon>Craniata</taxon>
        <taxon>Vertebrata</taxon>
        <taxon>Euteleostomi</taxon>
        <taxon>Actinopterygii</taxon>
        <taxon>Neopterygii</taxon>
        <taxon>Teleostei</taxon>
        <taxon>Anguilliformes</taxon>
        <taxon>Anguillidae</taxon>
        <taxon>Anguilla</taxon>
    </lineage>
</organism>
<feature type="domain" description="VWFD" evidence="8">
    <location>
        <begin position="1288"/>
        <end position="1466"/>
    </location>
</feature>
<dbReference type="InterPro" id="IPR001846">
    <property type="entry name" value="VWF_type-D"/>
</dbReference>
<protein>
    <submittedName>
        <fullName evidence="9">Uncharacterized protein</fullName>
    </submittedName>
</protein>
<dbReference type="SUPFAM" id="SSF57603">
    <property type="entry name" value="FnI-like domain"/>
    <property type="match status" value="1"/>
</dbReference>
<dbReference type="SMART" id="SM00832">
    <property type="entry name" value="C8"/>
    <property type="match status" value="3"/>
</dbReference>
<dbReference type="CDD" id="cd19941">
    <property type="entry name" value="TIL"/>
    <property type="match status" value="3"/>
</dbReference>
<feature type="domain" description="CTCK" evidence="6">
    <location>
        <begin position="1745"/>
        <end position="1829"/>
    </location>
</feature>
<dbReference type="PANTHER" id="PTHR11339">
    <property type="entry name" value="EXTRACELLULAR MATRIX GLYCOPROTEIN RELATED"/>
    <property type="match status" value="1"/>
</dbReference>
<evidence type="ECO:0000313" key="10">
    <source>
        <dbReference type="Proteomes" id="UP001044222"/>
    </source>
</evidence>
<keyword evidence="10" id="KW-1185">Reference proteome</keyword>
<dbReference type="Gene3D" id="2.10.25.10">
    <property type="entry name" value="Laminin"/>
    <property type="match status" value="3"/>
</dbReference>
<dbReference type="PROSITE" id="PS01185">
    <property type="entry name" value="CTCK_1"/>
    <property type="match status" value="1"/>
</dbReference>
<comment type="caution">
    <text evidence="4">Lacks conserved residue(s) required for the propagation of feature annotation.</text>
</comment>
<proteinExistence type="predicted"/>
<evidence type="ECO:0000256" key="4">
    <source>
        <dbReference type="PROSITE-ProRule" id="PRU00039"/>
    </source>
</evidence>
<dbReference type="PROSITE" id="PS51233">
    <property type="entry name" value="VWFD"/>
    <property type="match status" value="3"/>
</dbReference>
<dbReference type="InterPro" id="IPR014853">
    <property type="entry name" value="VWF/SSPO/ZAN-like_Cys-rich_dom"/>
</dbReference>
<dbReference type="GO" id="GO:0005615">
    <property type="term" value="C:extracellular space"/>
    <property type="evidence" value="ECO:0007669"/>
    <property type="project" value="TreeGrafter"/>
</dbReference>
<keyword evidence="5" id="KW-0732">Signal</keyword>
<sequence>MASPELALVTVLSLLFLGQVSFAETVNEQIKVCQTFGSGVVEPFRGIPFHLSTTCPTTLLHFIHKDVEYKIIITHSLKTGLIKKVEFILNKLITVVTDGMITVEDKSVSLPYDHMYKHIHPYGIYTKLKSKILELSVIWRFAGSEIDYLWVELSESNIEEKDALCWQGGTSENVDISPSRFIYKTEECQTRTSITLGMSCKFLSHFYGCFIENDDIPNPFQKYSSLCKANIYYYENTKTLECAFYSAIKRYCDMETYEPGWKASKCPKPTCPGDLIYMEQGNPFTPTCSHPNFINSENTVETCVCPAGKVLNNFENSSRCIPKEECPCVYGGKIFAQGENRMTKCQSCTCENGAWTCIKENCQKRCIIEGGSVTTYDGKQYMLPKACTYVASQGLNWTIIIELSEDLFLGKVILQIEQKTYTFSKDSVKFENEEILELHLTEHVMVFWQSSMYVQVQTSFGMKIQVQVKPKVQLYVTLPKSESGKVKGLCGNHNDDTRDDFIGRSEIRESVAEYFALSWVMGTCNSKTPGICNSDVDKYAHQDCSYLMDPSGIFASCHNEVPSEDYVKACEKIVCNCEGNKDCLCVALGNYAKACLNQGIDVGDWRNTTSCVEPCNSGQMFSYDARSCNSTCQSLAGPDPACDVHDAPVEGCGCPHGSLLNSDGTCTTRSECQCYYLGKTLKPGNHFIGKTKCNCKDGKLDCPEPLGCSHGKTYVNCYNSSINTVNRKCASLGMPEIMSTICESGCYCPDGQYEDHNGTCVAPADCPCLFSGVAYKSGETVTPDCQACTCKGGLWACVEKACSGNCEVFGNGHYKTFDSKWYNFDGNCEYTLVEDDCGSGHRTFSVRAESVPCCEERLTCSRRITLELQGKDTLNLHDLEVGQIGNDTQLLYSVHTVGLYFEIRIPSLDITLTWDKHTRLIITLGKRWKNKVCGLCGNFNNNEQDDLQIRGSKEKTDALTSGNSWKMPVPQCSDATEVQFNCVHFSYCANWAERRCKIISSDIFTACHQKVDYMPYYKACVEESCSCSADQASHGFCTAVAAFSEACCEAGVTVNWRTPERCPIYCDYYNEQNPQSSDATWHYKSCGPLDIKICGKNNISRKLEGCYPTCPEDFPYFDENTKKCSKTLTTIVSTITPTITSTTTESATTTVVCFCRDEKNLRNWSCGQTWTENCIQYACNNRTIFQDKVSCPPEVKPDCPNGKLTSVPTADCCQTWKCVYCSCWDETKLRNRTCGQTWTENCIQYTCNNGRIFQNKVSCSPEVTPDCPNGKMRSVPTDDCCQTWECDCQCQVYGDPHYITFDGTPYDFLEDCSYILVEEKKQKHNFSVIVDNFNCVPDASCVRAVRVQYGKNIITLRIVSDRLIVSEFNNVNVPQPYENQGIRITTTNWKVSIYIDAIRSYVSLTPRRVLVVNLAMAYFHGNTQGQCGECGGGACVRRNGDVEPDTCCDKTAYSWLYEEKEKPHCKVKDVSCNTTITPPPPCDSKRVPLCELFNHKAFKECSKKVDLTLLKKNCLFDSCMAKNNSIACEVLEKAASDCQNAGFCVDWRPLTNGSCDVKCPEGMIYKECPSTPTTICEGGRISTKIMDTPTAGCFCPGNKHRAGGYTHTCVSDCTDCVGPHGEPKEPGDVWEANCYLCTCDKITLTQRCEPKTRSSLPTCQDNETLVRFNSTGCCNMAVCVEKTCEHRGHTYKIGERWSDSAQPCVLYSCEISGITIENKLCAEEQCLEGSRVCDKQKGCYTCKTCSPRMSRVNVTIDGKCTDEVELPVCEGQCTSHSRWNDSELRMEKECQCCQEKTSQKKSITLKCKGGSKNTFTYKHIVDCECQLCH</sequence>
<feature type="disulfide bond" evidence="4">
    <location>
        <begin position="1769"/>
        <end position="1823"/>
    </location>
</feature>
<comment type="caution">
    <text evidence="9">The sequence shown here is derived from an EMBL/GenBank/DDBJ whole genome shotgun (WGS) entry which is preliminary data.</text>
</comment>
<evidence type="ECO:0000256" key="2">
    <source>
        <dbReference type="ARBA" id="ARBA00023157"/>
    </source>
</evidence>
<dbReference type="SUPFAM" id="SSF57567">
    <property type="entry name" value="Serine protease inhibitors"/>
    <property type="match status" value="3"/>
</dbReference>
<evidence type="ECO:0000259" key="6">
    <source>
        <dbReference type="PROSITE" id="PS01225"/>
    </source>
</evidence>
<dbReference type="InterPro" id="IPR001007">
    <property type="entry name" value="VWF_dom"/>
</dbReference>
<dbReference type="Pfam" id="PF08742">
    <property type="entry name" value="C8"/>
    <property type="match status" value="3"/>
</dbReference>
<dbReference type="PROSITE" id="PS50184">
    <property type="entry name" value="VWFC_2"/>
    <property type="match status" value="1"/>
</dbReference>
<feature type="domain" description="VWFD" evidence="8">
    <location>
        <begin position="364"/>
        <end position="533"/>
    </location>
</feature>
<dbReference type="InterPro" id="IPR050780">
    <property type="entry name" value="Mucin_vWF_Thrombospondin_sf"/>
</dbReference>
<feature type="signal peptide" evidence="5">
    <location>
        <begin position="1"/>
        <end position="23"/>
    </location>
</feature>
<dbReference type="SMART" id="SM00214">
    <property type="entry name" value="VWC"/>
    <property type="match status" value="5"/>
</dbReference>
<dbReference type="InterPro" id="IPR036084">
    <property type="entry name" value="Ser_inhib-like_sf"/>
</dbReference>
<accession>A0A9D3MD64</accession>
<evidence type="ECO:0000256" key="1">
    <source>
        <dbReference type="ARBA" id="ARBA00022737"/>
    </source>
</evidence>
<evidence type="ECO:0000313" key="9">
    <source>
        <dbReference type="EMBL" id="KAG5845842.1"/>
    </source>
</evidence>
<evidence type="ECO:0000259" key="8">
    <source>
        <dbReference type="PROSITE" id="PS51233"/>
    </source>
</evidence>
<keyword evidence="1" id="KW-0677">Repeat</keyword>
<dbReference type="FunFam" id="2.10.25.10:FF:000674">
    <property type="entry name" value="Mucin-2"/>
    <property type="match status" value="1"/>
</dbReference>
<evidence type="ECO:0000259" key="7">
    <source>
        <dbReference type="PROSITE" id="PS50184"/>
    </source>
</evidence>
<reference evidence="9" key="1">
    <citation type="submission" date="2021-01" db="EMBL/GenBank/DDBJ databases">
        <title>A chromosome-scale assembly of European eel, Anguilla anguilla.</title>
        <authorList>
            <person name="Henkel C."/>
            <person name="Jong-Raadsen S.A."/>
            <person name="Dufour S."/>
            <person name="Weltzien F.-A."/>
            <person name="Palstra A.P."/>
            <person name="Pelster B."/>
            <person name="Spaink H.P."/>
            <person name="Van Den Thillart G.E."/>
            <person name="Jansen H."/>
            <person name="Zahm M."/>
            <person name="Klopp C."/>
            <person name="Cedric C."/>
            <person name="Louis A."/>
            <person name="Berthelot C."/>
            <person name="Parey E."/>
            <person name="Roest Crollius H."/>
            <person name="Montfort J."/>
            <person name="Robinson-Rechavi M."/>
            <person name="Bucao C."/>
            <person name="Bouchez O."/>
            <person name="Gislard M."/>
            <person name="Lluch J."/>
            <person name="Milhes M."/>
            <person name="Lampietro C."/>
            <person name="Lopez Roques C."/>
            <person name="Donnadieu C."/>
            <person name="Braasch I."/>
            <person name="Desvignes T."/>
            <person name="Postlethwait J."/>
            <person name="Bobe J."/>
            <person name="Guiguen Y."/>
            <person name="Dirks R."/>
        </authorList>
    </citation>
    <scope>NUCLEOTIDE SEQUENCE</scope>
    <source>
        <strain evidence="9">Tag_6206</strain>
        <tissue evidence="9">Liver</tissue>
    </source>
</reference>
<feature type="disulfide bond" evidence="4">
    <location>
        <begin position="1773"/>
        <end position="1825"/>
    </location>
</feature>
<dbReference type="Pfam" id="PF00094">
    <property type="entry name" value="VWD"/>
    <property type="match status" value="3"/>
</dbReference>
<dbReference type="Proteomes" id="UP001044222">
    <property type="component" value="Chromosome 7"/>
</dbReference>
<dbReference type="SMART" id="SM00216">
    <property type="entry name" value="VWD"/>
    <property type="match status" value="3"/>
</dbReference>
<feature type="chain" id="PRO_5038403373" evidence="5">
    <location>
        <begin position="24"/>
        <end position="1829"/>
    </location>
</feature>
<evidence type="ECO:0000256" key="5">
    <source>
        <dbReference type="SAM" id="SignalP"/>
    </source>
</evidence>
<dbReference type="EMBL" id="JAFIRN010000007">
    <property type="protein sequence ID" value="KAG5845842.1"/>
    <property type="molecule type" value="Genomic_DNA"/>
</dbReference>
<keyword evidence="3" id="KW-0325">Glycoprotein</keyword>
<name>A0A9D3MD64_ANGAN</name>